<feature type="region of interest" description="Disordered" evidence="1">
    <location>
        <begin position="82"/>
        <end position="124"/>
    </location>
</feature>
<proteinExistence type="predicted"/>
<evidence type="ECO:0000313" key="3">
    <source>
        <dbReference type="Proteomes" id="UP001157125"/>
    </source>
</evidence>
<comment type="caution">
    <text evidence="2">The sequence shown here is derived from an EMBL/GenBank/DDBJ whole genome shotgun (WGS) entry which is preliminary data.</text>
</comment>
<name>A0ABQ6IB53_9MICO</name>
<gene>
    <name evidence="2" type="ORF">GCM10025876_01820</name>
</gene>
<dbReference type="EMBL" id="BSUN01000001">
    <property type="protein sequence ID" value="GMA33978.1"/>
    <property type="molecule type" value="Genomic_DNA"/>
</dbReference>
<reference evidence="3" key="1">
    <citation type="journal article" date="2019" name="Int. J. Syst. Evol. Microbiol.">
        <title>The Global Catalogue of Microorganisms (GCM) 10K type strain sequencing project: providing services to taxonomists for standard genome sequencing and annotation.</title>
        <authorList>
            <consortium name="The Broad Institute Genomics Platform"/>
            <consortium name="The Broad Institute Genome Sequencing Center for Infectious Disease"/>
            <person name="Wu L."/>
            <person name="Ma J."/>
        </authorList>
    </citation>
    <scope>NUCLEOTIDE SEQUENCE [LARGE SCALE GENOMIC DNA]</scope>
    <source>
        <strain evidence="3">NBRC 112299</strain>
    </source>
</reference>
<sequence length="124" mass="14615">MLHGHETGTIVRHEDGEYIEVHQPLDEQEVWLRVSHDDIAPLELEPEYNENGVRRPGYRWDRFKQALSRFYYEERISPVTKAEYDEAQHHHGHGNADADIHAADAKDADKRLTEEWDRVEDEAK</sequence>
<evidence type="ECO:0000313" key="2">
    <source>
        <dbReference type="EMBL" id="GMA33978.1"/>
    </source>
</evidence>
<evidence type="ECO:0000256" key="1">
    <source>
        <dbReference type="SAM" id="MobiDB-lite"/>
    </source>
</evidence>
<dbReference type="Proteomes" id="UP001157125">
    <property type="component" value="Unassembled WGS sequence"/>
</dbReference>
<accession>A0ABQ6IB53</accession>
<keyword evidence="3" id="KW-1185">Reference proteome</keyword>
<protein>
    <submittedName>
        <fullName evidence="2">Uncharacterized protein</fullName>
    </submittedName>
</protein>
<organism evidence="2 3">
    <name type="scientific">Demequina litorisediminis</name>
    <dbReference type="NCBI Taxonomy" id="1849022"/>
    <lineage>
        <taxon>Bacteria</taxon>
        <taxon>Bacillati</taxon>
        <taxon>Actinomycetota</taxon>
        <taxon>Actinomycetes</taxon>
        <taxon>Micrococcales</taxon>
        <taxon>Demequinaceae</taxon>
        <taxon>Demequina</taxon>
    </lineage>
</organism>